<keyword evidence="3" id="KW-1185">Reference proteome</keyword>
<keyword evidence="1" id="KW-0812">Transmembrane</keyword>
<dbReference type="Proteomes" id="UP001055732">
    <property type="component" value="Chromosome"/>
</dbReference>
<evidence type="ECO:0000313" key="3">
    <source>
        <dbReference type="Proteomes" id="UP001055732"/>
    </source>
</evidence>
<dbReference type="SUPFAM" id="SSF101898">
    <property type="entry name" value="NHL repeat"/>
    <property type="match status" value="1"/>
</dbReference>
<name>A0A9E7MWX7_THEAG</name>
<organism evidence="2 3">
    <name type="scientific">Thermococcus aggregans</name>
    <dbReference type="NCBI Taxonomy" id="110163"/>
    <lineage>
        <taxon>Archaea</taxon>
        <taxon>Methanobacteriati</taxon>
        <taxon>Methanobacteriota</taxon>
        <taxon>Thermococci</taxon>
        <taxon>Thermococcales</taxon>
        <taxon>Thermococcaceae</taxon>
        <taxon>Thermococcus</taxon>
    </lineage>
</organism>
<reference evidence="2" key="2">
    <citation type="submission" date="2022-06" db="EMBL/GenBank/DDBJ databases">
        <authorList>
            <person name="Park Y.-J."/>
        </authorList>
    </citation>
    <scope>NUCLEOTIDE SEQUENCE</scope>
    <source>
        <strain evidence="2">TY</strain>
    </source>
</reference>
<keyword evidence="1" id="KW-0472">Membrane</keyword>
<evidence type="ECO:0000313" key="2">
    <source>
        <dbReference type="EMBL" id="USS40426.1"/>
    </source>
</evidence>
<keyword evidence="1" id="KW-1133">Transmembrane helix</keyword>
<reference evidence="2" key="1">
    <citation type="journal article" date="1998" name="Int. J. Syst. Bacteriol. 48 Pt">
        <title>Thermococcus guaymasensis sp. nov. and Thermococcus aggregans sp. nov., two novel thermophilic archaea isolated from the Guaymas Basin hydrothermal vent site.</title>
        <authorList>
            <person name="Canganella F."/>
            <person name="Jones W.J."/>
            <person name="Gambacorta A."/>
            <person name="Antranikian G."/>
        </authorList>
    </citation>
    <scope>NUCLEOTIDE SEQUENCE</scope>
    <source>
        <strain evidence="2">TY</strain>
    </source>
</reference>
<dbReference type="RefSeq" id="WP_253304382.1">
    <property type="nucleotide sequence ID" value="NZ_CP099582.1"/>
</dbReference>
<gene>
    <name evidence="2" type="ORF">NF865_08970</name>
</gene>
<dbReference type="PANTHER" id="PTHR42754:SF1">
    <property type="entry name" value="LIPOPROTEIN"/>
    <property type="match status" value="1"/>
</dbReference>
<sequence length="426" mass="46945">MFFFPKNSIASCWIVDYGESFEDVLVTSEGRVFAVGSAFLSTDLQGKPLQAMTTVHRDLEAHKVVFTPKKELIVAGHDFIAKFDQNGNPLWMKKLNVTDVAVAPNGDVIFVFENVLASLTPEGQIKWAKSVVEPNQGFLRFSNVATGDNGILVVGYFFVPEGNNDYNGWIGSFDFEGNIIWQKSLDLGYDELIEGAYVINNSAILEGVAGSQHAPWIGEYFIVKLNKKGNVLWGREILPIALPEEISTDIFWSLKINDIDCNSEGKCLIGGNFITFLLDEDGNLLWAKSFSSNGVALTDSLAVSAKNVLLAFPINGSDAIGREAQVTFLAVSPKLLPTKFKLQNFSITVENASISFAPLIVHGEFLYYSQNCSNAQPFALSSTDDKDSQISLQEPTLNTKENPREFYFGGAALAIIAFLLYLRKKK</sequence>
<evidence type="ECO:0000256" key="1">
    <source>
        <dbReference type="SAM" id="Phobius"/>
    </source>
</evidence>
<protein>
    <submittedName>
        <fullName evidence="2">Uncharacterized protein</fullName>
    </submittedName>
</protein>
<feature type="transmembrane region" description="Helical" evidence="1">
    <location>
        <begin position="406"/>
        <end position="422"/>
    </location>
</feature>
<dbReference type="AlphaFoldDB" id="A0A9E7MWX7"/>
<dbReference type="KEGG" id="tagg:NF865_08970"/>
<accession>A0A9E7MWX7</accession>
<proteinExistence type="predicted"/>
<dbReference type="EMBL" id="CP099582">
    <property type="protein sequence ID" value="USS40426.1"/>
    <property type="molecule type" value="Genomic_DNA"/>
</dbReference>
<dbReference type="PANTHER" id="PTHR42754">
    <property type="entry name" value="ENDOGLUCANASE"/>
    <property type="match status" value="1"/>
</dbReference>